<comment type="subcellular location">
    <subcellularLocation>
        <location evidence="2">Membrane</location>
    </subcellularLocation>
</comment>
<keyword evidence="8" id="KW-1133">Transmembrane helix</keyword>
<dbReference type="PROSITE" id="PS50109">
    <property type="entry name" value="HIS_KIN"/>
    <property type="match status" value="1"/>
</dbReference>
<evidence type="ECO:0000313" key="11">
    <source>
        <dbReference type="EMBL" id="GAH74967.1"/>
    </source>
</evidence>
<dbReference type="EMBL" id="BARU01028845">
    <property type="protein sequence ID" value="GAH74967.1"/>
    <property type="molecule type" value="Genomic_DNA"/>
</dbReference>
<accession>X1HZX3</accession>
<dbReference type="EC" id="2.7.13.3" evidence="3"/>
<reference evidence="11" key="1">
    <citation type="journal article" date="2014" name="Front. Microbiol.">
        <title>High frequency of phylogenetically diverse reductive dehalogenase-homologous genes in deep subseafloor sedimentary metagenomes.</title>
        <authorList>
            <person name="Kawai M."/>
            <person name="Futagami T."/>
            <person name="Toyoda A."/>
            <person name="Takaki Y."/>
            <person name="Nishi S."/>
            <person name="Hori S."/>
            <person name="Arai W."/>
            <person name="Tsubouchi T."/>
            <person name="Morono Y."/>
            <person name="Uchiyama I."/>
            <person name="Ito T."/>
            <person name="Fujiyama A."/>
            <person name="Inagaki F."/>
            <person name="Takami H."/>
        </authorList>
    </citation>
    <scope>NUCLEOTIDE SEQUENCE</scope>
    <source>
        <strain evidence="11">Expedition CK06-06</strain>
    </source>
</reference>
<feature type="domain" description="Histidine kinase" evidence="10">
    <location>
        <begin position="19"/>
        <end position="241"/>
    </location>
</feature>
<evidence type="ECO:0000256" key="8">
    <source>
        <dbReference type="ARBA" id="ARBA00022989"/>
    </source>
</evidence>
<dbReference type="CDD" id="cd00082">
    <property type="entry name" value="HisKA"/>
    <property type="match status" value="1"/>
</dbReference>
<dbReference type="Gene3D" id="1.10.287.130">
    <property type="match status" value="1"/>
</dbReference>
<dbReference type="GO" id="GO:0000155">
    <property type="term" value="F:phosphorelay sensor kinase activity"/>
    <property type="evidence" value="ECO:0007669"/>
    <property type="project" value="InterPro"/>
</dbReference>
<dbReference type="AlphaFoldDB" id="X1HZX3"/>
<evidence type="ECO:0000256" key="4">
    <source>
        <dbReference type="ARBA" id="ARBA00022553"/>
    </source>
</evidence>
<keyword evidence="4" id="KW-0597">Phosphoprotein</keyword>
<organism evidence="11">
    <name type="scientific">marine sediment metagenome</name>
    <dbReference type="NCBI Taxonomy" id="412755"/>
    <lineage>
        <taxon>unclassified sequences</taxon>
        <taxon>metagenomes</taxon>
        <taxon>ecological metagenomes</taxon>
    </lineage>
</organism>
<name>X1HZX3_9ZZZZ</name>
<dbReference type="PRINTS" id="PR00344">
    <property type="entry name" value="BCTRLSENSOR"/>
</dbReference>
<comment type="caution">
    <text evidence="11">The sequence shown here is derived from an EMBL/GenBank/DDBJ whole genome shotgun (WGS) entry which is preliminary data.</text>
</comment>
<dbReference type="Pfam" id="PF02518">
    <property type="entry name" value="HATPase_c"/>
    <property type="match status" value="1"/>
</dbReference>
<evidence type="ECO:0000259" key="10">
    <source>
        <dbReference type="PROSITE" id="PS50109"/>
    </source>
</evidence>
<evidence type="ECO:0000256" key="3">
    <source>
        <dbReference type="ARBA" id="ARBA00012438"/>
    </source>
</evidence>
<dbReference type="InterPro" id="IPR003661">
    <property type="entry name" value="HisK_dim/P_dom"/>
</dbReference>
<evidence type="ECO:0000256" key="5">
    <source>
        <dbReference type="ARBA" id="ARBA00022679"/>
    </source>
</evidence>
<proteinExistence type="predicted"/>
<feature type="non-terminal residue" evidence="11">
    <location>
        <position position="1"/>
    </location>
</feature>
<dbReference type="SMART" id="SM00388">
    <property type="entry name" value="HisKA"/>
    <property type="match status" value="1"/>
</dbReference>
<evidence type="ECO:0000256" key="7">
    <source>
        <dbReference type="ARBA" id="ARBA00022777"/>
    </source>
</evidence>
<keyword evidence="6" id="KW-0812">Transmembrane</keyword>
<gene>
    <name evidence="11" type="ORF">S03H2_45993</name>
</gene>
<evidence type="ECO:0000256" key="1">
    <source>
        <dbReference type="ARBA" id="ARBA00000085"/>
    </source>
</evidence>
<dbReference type="PANTHER" id="PTHR45436">
    <property type="entry name" value="SENSOR HISTIDINE KINASE YKOH"/>
    <property type="match status" value="1"/>
</dbReference>
<protein>
    <recommendedName>
        <fullName evidence="3">histidine kinase</fullName>
        <ecNumber evidence="3">2.7.13.3</ecNumber>
    </recommendedName>
</protein>
<keyword evidence="7" id="KW-0418">Kinase</keyword>
<dbReference type="InterPro" id="IPR036890">
    <property type="entry name" value="HATPase_C_sf"/>
</dbReference>
<dbReference type="Gene3D" id="3.30.565.10">
    <property type="entry name" value="Histidine kinase-like ATPase, C-terminal domain"/>
    <property type="match status" value="1"/>
</dbReference>
<dbReference type="InterPro" id="IPR005467">
    <property type="entry name" value="His_kinase_dom"/>
</dbReference>
<keyword evidence="9" id="KW-0472">Membrane</keyword>
<sequence>AMLDRLEGLMGRLRHAGDAIAHDLRSPLTRLHARLEAALLDVEAGAAQPAEALTQALEDTDGVLSTFNAVLAISRLEAAGQIGNPTAFDVGRLAEGVAELYQPLCEDKGLDFSAELGRGLYIKGDERFVSQALANLLDNAVKYTAEGGAVMLRARRRSSGDVEISVTDTGPGVPEVDRARVVERFVRLENSRTKPGSGLGLSLVQAVAEAHAGRLYLDEGPGAMAGSGPGLRAALVFPAGG</sequence>
<dbReference type="GO" id="GO:0005886">
    <property type="term" value="C:plasma membrane"/>
    <property type="evidence" value="ECO:0007669"/>
    <property type="project" value="TreeGrafter"/>
</dbReference>
<dbReference type="SUPFAM" id="SSF47384">
    <property type="entry name" value="Homodimeric domain of signal transducing histidine kinase"/>
    <property type="match status" value="1"/>
</dbReference>
<dbReference type="InterPro" id="IPR036097">
    <property type="entry name" value="HisK_dim/P_sf"/>
</dbReference>
<dbReference type="PANTHER" id="PTHR45436:SF8">
    <property type="entry name" value="HISTIDINE KINASE"/>
    <property type="match status" value="1"/>
</dbReference>
<evidence type="ECO:0000256" key="6">
    <source>
        <dbReference type="ARBA" id="ARBA00022692"/>
    </source>
</evidence>
<dbReference type="CDD" id="cd00075">
    <property type="entry name" value="HATPase"/>
    <property type="match status" value="1"/>
</dbReference>
<dbReference type="SMART" id="SM00387">
    <property type="entry name" value="HATPase_c"/>
    <property type="match status" value="1"/>
</dbReference>
<dbReference type="SUPFAM" id="SSF55874">
    <property type="entry name" value="ATPase domain of HSP90 chaperone/DNA topoisomerase II/histidine kinase"/>
    <property type="match status" value="1"/>
</dbReference>
<evidence type="ECO:0000256" key="9">
    <source>
        <dbReference type="ARBA" id="ARBA00023136"/>
    </source>
</evidence>
<dbReference type="InterPro" id="IPR003594">
    <property type="entry name" value="HATPase_dom"/>
</dbReference>
<dbReference type="InterPro" id="IPR050428">
    <property type="entry name" value="TCS_sensor_his_kinase"/>
</dbReference>
<dbReference type="InterPro" id="IPR004358">
    <property type="entry name" value="Sig_transdc_His_kin-like_C"/>
</dbReference>
<keyword evidence="5" id="KW-0808">Transferase</keyword>
<evidence type="ECO:0000256" key="2">
    <source>
        <dbReference type="ARBA" id="ARBA00004370"/>
    </source>
</evidence>
<comment type="catalytic activity">
    <reaction evidence="1">
        <text>ATP + protein L-histidine = ADP + protein N-phospho-L-histidine.</text>
        <dbReference type="EC" id="2.7.13.3"/>
    </reaction>
</comment>